<evidence type="ECO:0000259" key="1">
    <source>
        <dbReference type="Pfam" id="PF14062"/>
    </source>
</evidence>
<evidence type="ECO:0000313" key="3">
    <source>
        <dbReference type="Proteomes" id="UP000239494"/>
    </source>
</evidence>
<dbReference type="OrthoDB" id="7839592at2"/>
<dbReference type="RefSeq" id="WP_106185155.1">
    <property type="nucleotide sequence ID" value="NZ_PVTF01000001.1"/>
</dbReference>
<evidence type="ECO:0000313" key="2">
    <source>
        <dbReference type="EMBL" id="PRY46074.1"/>
    </source>
</evidence>
<sequence>MDLQDRLDALTAALPPGRIVEVGGEPAFWLSDDATPTGLWALLRNKHESSGLWPVLVVQDAPWWTRSGTPEDTGYVDQHDPDEFMTDTWDDWVERAEDFDLLAPFGEHCPGLTAAGEPERDPDAVADWYAGILEADGPRLALVPVDRSADAPTAMGWEGAASHADTVPLSAFLRSWEERFGVRVVRVGEFGMNLAAAAPPVADEHAVHVAAEHWVFCPNNVEKHSDSLVGYGKQIQEKIAWTFSWV</sequence>
<protein>
    <submittedName>
        <fullName evidence="2">Uncharacterized protein DUF4253</fullName>
    </submittedName>
</protein>
<comment type="caution">
    <text evidence="2">The sequence shown here is derived from an EMBL/GenBank/DDBJ whole genome shotgun (WGS) entry which is preliminary data.</text>
</comment>
<proteinExistence type="predicted"/>
<feature type="domain" description="DUF4253" evidence="1">
    <location>
        <begin position="139"/>
        <end position="245"/>
    </location>
</feature>
<organism evidence="2 3">
    <name type="scientific">Umezawaea tangerina</name>
    <dbReference type="NCBI Taxonomy" id="84725"/>
    <lineage>
        <taxon>Bacteria</taxon>
        <taxon>Bacillati</taxon>
        <taxon>Actinomycetota</taxon>
        <taxon>Actinomycetes</taxon>
        <taxon>Pseudonocardiales</taxon>
        <taxon>Pseudonocardiaceae</taxon>
        <taxon>Umezawaea</taxon>
    </lineage>
</organism>
<dbReference type="EMBL" id="PVTF01000001">
    <property type="protein sequence ID" value="PRY46074.1"/>
    <property type="molecule type" value="Genomic_DNA"/>
</dbReference>
<dbReference type="InterPro" id="IPR025349">
    <property type="entry name" value="DUF4253"/>
</dbReference>
<reference evidence="2 3" key="1">
    <citation type="submission" date="2018-03" db="EMBL/GenBank/DDBJ databases">
        <title>Genomic Encyclopedia of Archaeal and Bacterial Type Strains, Phase II (KMG-II): from individual species to whole genera.</title>
        <authorList>
            <person name="Goeker M."/>
        </authorList>
    </citation>
    <scope>NUCLEOTIDE SEQUENCE [LARGE SCALE GENOMIC DNA]</scope>
    <source>
        <strain evidence="2 3">DSM 44720</strain>
    </source>
</reference>
<dbReference type="Proteomes" id="UP000239494">
    <property type="component" value="Unassembled WGS sequence"/>
</dbReference>
<dbReference type="AlphaFoldDB" id="A0A2T0TK31"/>
<keyword evidence="3" id="KW-1185">Reference proteome</keyword>
<name>A0A2T0TK31_9PSEU</name>
<dbReference type="Pfam" id="PF14062">
    <property type="entry name" value="DUF4253"/>
    <property type="match status" value="1"/>
</dbReference>
<gene>
    <name evidence="2" type="ORF">CLV43_101338</name>
</gene>
<accession>A0A2T0TK31</accession>